<feature type="signal peptide" evidence="1">
    <location>
        <begin position="1"/>
        <end position="20"/>
    </location>
</feature>
<protein>
    <submittedName>
        <fullName evidence="2">Uncharacterized protein</fullName>
    </submittedName>
</protein>
<reference evidence="2 3" key="1">
    <citation type="journal article" date="2023" name="Nucleic Acids Res.">
        <title>The hologenome of Daphnia magna reveals possible DNA methylation and microbiome-mediated evolution of the host genome.</title>
        <authorList>
            <person name="Chaturvedi A."/>
            <person name="Li X."/>
            <person name="Dhandapani V."/>
            <person name="Marshall H."/>
            <person name="Kissane S."/>
            <person name="Cuenca-Cambronero M."/>
            <person name="Asole G."/>
            <person name="Calvet F."/>
            <person name="Ruiz-Romero M."/>
            <person name="Marangio P."/>
            <person name="Guigo R."/>
            <person name="Rago D."/>
            <person name="Mirbahai L."/>
            <person name="Eastwood N."/>
            <person name="Colbourne J.K."/>
            <person name="Zhou J."/>
            <person name="Mallon E."/>
            <person name="Orsini L."/>
        </authorList>
    </citation>
    <scope>NUCLEOTIDE SEQUENCE [LARGE SCALE GENOMIC DNA]</scope>
    <source>
        <strain evidence="2">LRV0_1</strain>
    </source>
</reference>
<evidence type="ECO:0000313" key="3">
    <source>
        <dbReference type="Proteomes" id="UP001234178"/>
    </source>
</evidence>
<dbReference type="EMBL" id="JAOYFB010000037">
    <property type="protein sequence ID" value="KAK4023481.1"/>
    <property type="molecule type" value="Genomic_DNA"/>
</dbReference>
<comment type="caution">
    <text evidence="2">The sequence shown here is derived from an EMBL/GenBank/DDBJ whole genome shotgun (WGS) entry which is preliminary data.</text>
</comment>
<name>A0ABR0AED2_9CRUS</name>
<accession>A0ABR0AED2</accession>
<sequence length="122" mass="13821">MATPQFSRFLPFLFCFIVVAQERKEKGQKFTTKKFLSSCLEPKSQVAVGLGPFPTSKQEKNETCSFIEALRPSKKSQINNFRWTKQEPDAHTKDWVTLLYILPPLCYCSGAPKVCTGHTLSS</sequence>
<keyword evidence="3" id="KW-1185">Reference proteome</keyword>
<evidence type="ECO:0000256" key="1">
    <source>
        <dbReference type="SAM" id="SignalP"/>
    </source>
</evidence>
<dbReference type="Proteomes" id="UP001234178">
    <property type="component" value="Unassembled WGS sequence"/>
</dbReference>
<feature type="chain" id="PRO_5046227805" evidence="1">
    <location>
        <begin position="21"/>
        <end position="122"/>
    </location>
</feature>
<gene>
    <name evidence="2" type="ORF">OUZ56_008888</name>
</gene>
<evidence type="ECO:0000313" key="2">
    <source>
        <dbReference type="EMBL" id="KAK4023481.1"/>
    </source>
</evidence>
<proteinExistence type="predicted"/>
<keyword evidence="1" id="KW-0732">Signal</keyword>
<organism evidence="2 3">
    <name type="scientific">Daphnia magna</name>
    <dbReference type="NCBI Taxonomy" id="35525"/>
    <lineage>
        <taxon>Eukaryota</taxon>
        <taxon>Metazoa</taxon>
        <taxon>Ecdysozoa</taxon>
        <taxon>Arthropoda</taxon>
        <taxon>Crustacea</taxon>
        <taxon>Branchiopoda</taxon>
        <taxon>Diplostraca</taxon>
        <taxon>Cladocera</taxon>
        <taxon>Anomopoda</taxon>
        <taxon>Daphniidae</taxon>
        <taxon>Daphnia</taxon>
    </lineage>
</organism>